<dbReference type="PIRSF" id="PIRSF017082">
    <property type="entry name" value="YflP"/>
    <property type="match status" value="1"/>
</dbReference>
<dbReference type="Pfam" id="PF03401">
    <property type="entry name" value="TctC"/>
    <property type="match status" value="1"/>
</dbReference>
<keyword evidence="4" id="KW-1185">Reference proteome</keyword>
<dbReference type="PANTHER" id="PTHR42928:SF5">
    <property type="entry name" value="BLR1237 PROTEIN"/>
    <property type="match status" value="1"/>
</dbReference>
<evidence type="ECO:0000313" key="4">
    <source>
        <dbReference type="Proteomes" id="UP000689967"/>
    </source>
</evidence>
<accession>A0ABS6HE13</accession>
<evidence type="ECO:0000256" key="2">
    <source>
        <dbReference type="SAM" id="SignalP"/>
    </source>
</evidence>
<dbReference type="PANTHER" id="PTHR42928">
    <property type="entry name" value="TRICARBOXYLATE-BINDING PROTEIN"/>
    <property type="match status" value="1"/>
</dbReference>
<comment type="similarity">
    <text evidence="1">Belongs to the UPF0065 (bug) family.</text>
</comment>
<dbReference type="PROSITE" id="PS51318">
    <property type="entry name" value="TAT"/>
    <property type="match status" value="1"/>
</dbReference>
<feature type="signal peptide" evidence="2">
    <location>
        <begin position="1"/>
        <end position="27"/>
    </location>
</feature>
<dbReference type="RefSeq" id="WP_216879004.1">
    <property type="nucleotide sequence ID" value="NZ_JAERQM010000011.1"/>
</dbReference>
<dbReference type="InterPro" id="IPR005064">
    <property type="entry name" value="BUG"/>
</dbReference>
<proteinExistence type="inferred from homology"/>
<protein>
    <submittedName>
        <fullName evidence="3">Tripartite tricarboxylate transporter substrate binding protein</fullName>
    </submittedName>
</protein>
<comment type="caution">
    <text evidence="3">The sequence shown here is derived from an EMBL/GenBank/DDBJ whole genome shotgun (WGS) entry which is preliminary data.</text>
</comment>
<reference evidence="3 4" key="1">
    <citation type="submission" date="2021-01" db="EMBL/GenBank/DDBJ databases">
        <title>Roseomonas sp. nov, a bacterium isolated from an oil production mixture in Yumen Oilfield.</title>
        <authorList>
            <person name="Wu D."/>
        </authorList>
    </citation>
    <scope>NUCLEOTIDE SEQUENCE [LARGE SCALE GENOMIC DNA]</scope>
    <source>
        <strain evidence="3 4">ROY-5-3</strain>
    </source>
</reference>
<organism evidence="3 4">
    <name type="scientific">Falsiroseomonas oleicola</name>
    <dbReference type="NCBI Taxonomy" id="2801474"/>
    <lineage>
        <taxon>Bacteria</taxon>
        <taxon>Pseudomonadati</taxon>
        <taxon>Pseudomonadota</taxon>
        <taxon>Alphaproteobacteria</taxon>
        <taxon>Acetobacterales</taxon>
        <taxon>Roseomonadaceae</taxon>
        <taxon>Falsiroseomonas</taxon>
    </lineage>
</organism>
<feature type="chain" id="PRO_5046150677" evidence="2">
    <location>
        <begin position="28"/>
        <end position="329"/>
    </location>
</feature>
<dbReference type="InterPro" id="IPR006311">
    <property type="entry name" value="TAT_signal"/>
</dbReference>
<name>A0ABS6HE13_9PROT</name>
<evidence type="ECO:0000256" key="1">
    <source>
        <dbReference type="ARBA" id="ARBA00006987"/>
    </source>
</evidence>
<sequence>MSQAAQQPTRRTLLASAALLAAAPAAAQPAWKPSRDVRIICGFAPGGAGDMICRLAADSLRAQWGQSVIVETRSGAGGMISAEVCARAAPDGHTAVLATMGMLTISPNLPGMTLPIAVERDLTPIAAVAGIYKILIAYPEAPFRTVPELIARAKANPGAIAYGSSGVGSSPHLAAELFARMAGVAFTHVPYRGGAPAMTDLMAGRIAFMIGNMPDFLPQIRAGALRGVAFGGGSAAPDLPDLPLIKHWLPDYDVSNWFGFCGPGGLPPQILTAWNVALQQALADPQVRARMTASGIQILGGPVSEFQARIARDGQRWSEVIRAADIRAG</sequence>
<evidence type="ECO:0000313" key="3">
    <source>
        <dbReference type="EMBL" id="MBU8546976.1"/>
    </source>
</evidence>
<dbReference type="EMBL" id="JAERQM010000011">
    <property type="protein sequence ID" value="MBU8546976.1"/>
    <property type="molecule type" value="Genomic_DNA"/>
</dbReference>
<keyword evidence="2" id="KW-0732">Signal</keyword>
<dbReference type="Proteomes" id="UP000689967">
    <property type="component" value="Unassembled WGS sequence"/>
</dbReference>
<gene>
    <name evidence="3" type="ORF">JJQ90_24875</name>
</gene>